<dbReference type="InterPro" id="IPR051057">
    <property type="entry name" value="PI-PLC_domain"/>
</dbReference>
<dbReference type="GeneID" id="111106866"/>
<keyword evidence="1" id="KW-1185">Reference proteome</keyword>
<gene>
    <name evidence="2" type="primary">LOC111106866</name>
</gene>
<dbReference type="AlphaFoldDB" id="A0A8B8B311"/>
<protein>
    <submittedName>
        <fullName evidence="2">PI-PLC X domain-containing protein 3-like</fullName>
    </submittedName>
</protein>
<proteinExistence type="predicted"/>
<dbReference type="PANTHER" id="PTHR13593">
    <property type="match status" value="1"/>
</dbReference>
<evidence type="ECO:0000313" key="2">
    <source>
        <dbReference type="RefSeq" id="XP_022297433.1"/>
    </source>
</evidence>
<dbReference type="OrthoDB" id="1046782at2759"/>
<organism evidence="1 2">
    <name type="scientific">Crassostrea virginica</name>
    <name type="common">Eastern oyster</name>
    <dbReference type="NCBI Taxonomy" id="6565"/>
    <lineage>
        <taxon>Eukaryota</taxon>
        <taxon>Metazoa</taxon>
        <taxon>Spiralia</taxon>
        <taxon>Lophotrochozoa</taxon>
        <taxon>Mollusca</taxon>
        <taxon>Bivalvia</taxon>
        <taxon>Autobranchia</taxon>
        <taxon>Pteriomorphia</taxon>
        <taxon>Ostreida</taxon>
        <taxon>Ostreoidea</taxon>
        <taxon>Ostreidae</taxon>
        <taxon>Crassostrea</taxon>
    </lineage>
</organism>
<evidence type="ECO:0000313" key="1">
    <source>
        <dbReference type="Proteomes" id="UP000694844"/>
    </source>
</evidence>
<dbReference type="RefSeq" id="XP_022297433.1">
    <property type="nucleotide sequence ID" value="XM_022441725.1"/>
</dbReference>
<dbReference type="InterPro" id="IPR017946">
    <property type="entry name" value="PLC-like_Pdiesterase_TIM-brl"/>
</dbReference>
<dbReference type="SUPFAM" id="SSF51695">
    <property type="entry name" value="PLC-like phosphodiesterases"/>
    <property type="match status" value="1"/>
</dbReference>
<dbReference type="PANTHER" id="PTHR13593:SF113">
    <property type="entry name" value="SI:DKEY-266F7.9"/>
    <property type="match status" value="1"/>
</dbReference>
<reference evidence="2" key="1">
    <citation type="submission" date="2025-08" db="UniProtKB">
        <authorList>
            <consortium name="RefSeq"/>
        </authorList>
    </citation>
    <scope>IDENTIFICATION</scope>
    <source>
        <tissue evidence="2">Whole sample</tissue>
    </source>
</reference>
<dbReference type="GO" id="GO:0008081">
    <property type="term" value="F:phosphoric diester hydrolase activity"/>
    <property type="evidence" value="ECO:0007669"/>
    <property type="project" value="InterPro"/>
</dbReference>
<dbReference type="KEGG" id="cvn:111106866"/>
<dbReference type="GO" id="GO:0006629">
    <property type="term" value="P:lipid metabolic process"/>
    <property type="evidence" value="ECO:0007669"/>
    <property type="project" value="InterPro"/>
</dbReference>
<sequence>MASFRRMGYEVSQFADWMALLPESLTTIPLRSLAIPGSNASFSCTVTNANQISPDNSLPVKIFGHISCCLGKERILQWNRTQDLTVVQQLTSGVRYFEAQVAAYSSTGDFRVVCGLYGDELSSCMSKINSFLDVHEKEVIILDINKFYNMNDILHMKLLSIITHSFDDKLCPYETGGDVSLSSLWAQGHRVIVIYHHDIVNEYDNFWPGDAIFYHPRLTSISPPDLLCQLETNLKNATEKKLFKCVRGVVSFSNRMCLLRLPSSRKREISSIVTPEITSWLKDKSRAEIPIITVDFVNLSNFVRHVVQRNTLDSEELLQGPKTCMNGKHID</sequence>
<dbReference type="Proteomes" id="UP000694844">
    <property type="component" value="Chromosome 8"/>
</dbReference>
<dbReference type="Gene3D" id="3.20.20.190">
    <property type="entry name" value="Phosphatidylinositol (PI) phosphodiesterase"/>
    <property type="match status" value="1"/>
</dbReference>
<name>A0A8B8B311_CRAVI</name>
<accession>A0A8B8B311</accession>